<reference evidence="1" key="1">
    <citation type="journal article" date="2002" name="Nature">
        <title>The genome sequence and structure of rice chromosome 1.</title>
        <authorList>
            <person name="Sasaki T."/>
            <person name="Matsumoto T."/>
            <person name="Yamamoto K."/>
            <person name="Sakata K."/>
            <person name="Baba T."/>
            <person name="Katayose Y."/>
            <person name="Wu J."/>
            <person name="Niimura Y."/>
            <person name="Cheng Z."/>
            <person name="Nagamura Y."/>
            <person name="Antonio B.A."/>
            <person name="Kanamori H."/>
            <person name="Hosokawa S."/>
            <person name="Masukawa M."/>
            <person name="Arikawa K."/>
            <person name="Chiden Y."/>
            <person name="Hayashi M."/>
            <person name="Okamoto M."/>
            <person name="Ando T."/>
            <person name="Aoki H."/>
            <person name="Arita K."/>
            <person name="Hamada M."/>
            <person name="Harada C."/>
            <person name="Hijishita S."/>
            <person name="Honda M."/>
            <person name="Ichikawa Y."/>
            <person name="Idonuma A."/>
            <person name="Iijima M."/>
            <person name="Ikeda M."/>
            <person name="Ikeno M."/>
            <person name="Itoh S."/>
            <person name="Itoh T."/>
            <person name="Itoh Y."/>
            <person name="Itoh Y."/>
            <person name="Iwabuchi A."/>
            <person name="Kamiya K."/>
            <person name="Karasawa W."/>
            <person name="Katagiri S."/>
            <person name="Kikuta A."/>
            <person name="Kobayashi N."/>
            <person name="Kono I."/>
            <person name="Machita K."/>
            <person name="Maehara T."/>
            <person name="Mizuno H."/>
            <person name="Mizubayashi T."/>
            <person name="Mukai Y."/>
            <person name="Nagasaki H."/>
            <person name="Nakashima M."/>
            <person name="Nakama Y."/>
            <person name="Nakamichi Y."/>
            <person name="Nakamura M."/>
            <person name="Namiki N."/>
            <person name="Negishi M."/>
            <person name="Ohta I."/>
            <person name="Ono N."/>
            <person name="Saji S."/>
            <person name="Sakai K."/>
            <person name="Shibata M."/>
            <person name="Shimokawa T."/>
            <person name="Shomura A."/>
            <person name="Song J."/>
            <person name="Takazaki Y."/>
            <person name="Terasawa K."/>
            <person name="Tsuji K."/>
            <person name="Waki K."/>
            <person name="Yamagata H."/>
            <person name="Yamane H."/>
            <person name="Yoshiki S."/>
            <person name="Yoshihara R."/>
            <person name="Yukawa K."/>
            <person name="Zhong H."/>
            <person name="Iwama H."/>
            <person name="Endo T."/>
            <person name="Ito H."/>
            <person name="Hahn J.H."/>
            <person name="Kim H.I."/>
            <person name="Eun M.Y."/>
            <person name="Yano M."/>
            <person name="Jiang J."/>
            <person name="Gojobori T."/>
        </authorList>
    </citation>
    <scope>NUCLEOTIDE SEQUENCE [LARGE SCALE GENOMIC DNA]</scope>
</reference>
<proteinExistence type="predicted"/>
<name>Q5JM54_ORYSJ</name>
<gene>
    <name evidence="1" type="primary">P0042A10.27</name>
</gene>
<sequence length="70" mass="7896">MAATTTATATRSTRGYHQRLIRRGRVARGVGGSRRHYQIHPQLPYSCYRLQSSCRTLLPPPSCCYRGRGC</sequence>
<protein>
    <submittedName>
        <fullName evidence="1">Uncharacterized protein</fullName>
    </submittedName>
</protein>
<dbReference type="EMBL" id="AP003343">
    <property type="protein sequence ID" value="BAD87453.1"/>
    <property type="molecule type" value="Genomic_DNA"/>
</dbReference>
<accession>Q5JM54</accession>
<organism evidence="1">
    <name type="scientific">Oryza sativa subsp. japonica</name>
    <name type="common">Rice</name>
    <dbReference type="NCBI Taxonomy" id="39947"/>
    <lineage>
        <taxon>Eukaryota</taxon>
        <taxon>Viridiplantae</taxon>
        <taxon>Streptophyta</taxon>
        <taxon>Embryophyta</taxon>
        <taxon>Tracheophyta</taxon>
        <taxon>Spermatophyta</taxon>
        <taxon>Magnoliopsida</taxon>
        <taxon>Liliopsida</taxon>
        <taxon>Poales</taxon>
        <taxon>Poaceae</taxon>
        <taxon>BOP clade</taxon>
        <taxon>Oryzoideae</taxon>
        <taxon>Oryzeae</taxon>
        <taxon>Oryzinae</taxon>
        <taxon>Oryza</taxon>
        <taxon>Oryza sativa</taxon>
    </lineage>
</organism>
<dbReference type="Proteomes" id="UP000817658">
    <property type="component" value="Chromosome 1"/>
</dbReference>
<evidence type="ECO:0000313" key="1">
    <source>
        <dbReference type="EMBL" id="BAD87453.1"/>
    </source>
</evidence>
<dbReference type="AlphaFoldDB" id="Q5JM54"/>